<keyword evidence="6" id="KW-1185">Reference proteome</keyword>
<evidence type="ECO:0000256" key="2">
    <source>
        <dbReference type="ARBA" id="ARBA00023027"/>
    </source>
</evidence>
<dbReference type="InterPro" id="IPR050988">
    <property type="entry name" value="Mannitol_DH/Oxidoreductase"/>
</dbReference>
<dbReference type="SUPFAM" id="SSF48179">
    <property type="entry name" value="6-phosphogluconate dehydrogenase C-terminal domain-like"/>
    <property type="match status" value="1"/>
</dbReference>
<dbReference type="InterPro" id="IPR008927">
    <property type="entry name" value="6-PGluconate_DH-like_C_sf"/>
</dbReference>
<reference evidence="5 6" key="2">
    <citation type="submission" date="2020-02" db="EMBL/GenBank/DDBJ databases">
        <title>Genome sequences of Thiorhodococcus mannitoliphagus and Thiorhodococcus minor, purple sulfur photosynthetic bacteria in the gammaproteobacterial family, Chromatiaceae.</title>
        <authorList>
            <person name="Aviles F.A."/>
            <person name="Meyer T.E."/>
            <person name="Kyndt J.A."/>
        </authorList>
    </citation>
    <scope>NUCLEOTIDE SEQUENCE [LARGE SCALE GENOMIC DNA]</scope>
    <source>
        <strain evidence="5 6">DSM 18266</strain>
    </source>
</reference>
<dbReference type="Proteomes" id="UP000471640">
    <property type="component" value="Unassembled WGS sequence"/>
</dbReference>
<comment type="caution">
    <text evidence="5">The sequence shown here is derived from an EMBL/GenBank/DDBJ whole genome shotgun (WGS) entry which is preliminary data.</text>
</comment>
<evidence type="ECO:0000313" key="5">
    <source>
        <dbReference type="EMBL" id="NEX20973.1"/>
    </source>
</evidence>
<evidence type="ECO:0000259" key="4">
    <source>
        <dbReference type="Pfam" id="PF08125"/>
    </source>
</evidence>
<dbReference type="PANTHER" id="PTHR43362">
    <property type="entry name" value="MANNITOL DEHYDROGENASE DSF1-RELATED"/>
    <property type="match status" value="1"/>
</dbReference>
<evidence type="ECO:0000256" key="1">
    <source>
        <dbReference type="ARBA" id="ARBA00023002"/>
    </source>
</evidence>
<dbReference type="Pfam" id="PF01232">
    <property type="entry name" value="Mannitol_dh"/>
    <property type="match status" value="1"/>
</dbReference>
<proteinExistence type="predicted"/>
<dbReference type="InterPro" id="IPR013118">
    <property type="entry name" value="Mannitol_DH_C"/>
</dbReference>
<feature type="domain" description="Mannitol dehydrogenase C-terminal" evidence="4">
    <location>
        <begin position="287"/>
        <end position="475"/>
    </location>
</feature>
<dbReference type="GO" id="GO:0019594">
    <property type="term" value="P:mannitol metabolic process"/>
    <property type="evidence" value="ECO:0007669"/>
    <property type="project" value="InterPro"/>
</dbReference>
<evidence type="ECO:0000313" key="6">
    <source>
        <dbReference type="Proteomes" id="UP000471640"/>
    </source>
</evidence>
<dbReference type="InterPro" id="IPR000669">
    <property type="entry name" value="Mannitol_DH"/>
</dbReference>
<sequence length="492" mass="53861">MATKLCARNLGSISAVAAVPTYDRALLSPGILHFGVGNFHRAHQALYLDRLFNTGVGHDWAIIGASVMSSDERLRQSLKEQDFLSTVVEQSATESNARVTGAMVDFLMPGNSADIIRSLADPAIRIVSLTITEGGYFINPGSGVFDPRHPVLISDSADPENPKTVFGLMIAGLKERRSAGIPPFSILSCDNIPHNGRVTRDAVVGLARLSDPGLADWIQDKVAFPNSMVDRISPATSTRERELLARDFGIEDAAPVFCEHYSQWVLEDRFTSGRPALETVGVQFVPDVTPYETMKIRMLNGGHATIAYAAGLLGIQYAHEAMEHALLRPFLAKVEHDEIIPIVPPLPTTDLNAYFTLIEERFSNPKIADTVRRLCYDGSNRQSKFITPSINDRLKVGADIQGLALVSALWSRYCFGTLENGQEIEPNDPEWSRLNAVAHLARQDPLAWLAMDDIYGEVGRVPLFQERFSAALLALYAEGVESVLAGYLEGAS</sequence>
<dbReference type="InterPro" id="IPR013131">
    <property type="entry name" value="Mannitol_DH_N"/>
</dbReference>
<gene>
    <name evidence="5" type="ORF">G3480_11730</name>
</gene>
<dbReference type="GO" id="GO:0016616">
    <property type="term" value="F:oxidoreductase activity, acting on the CH-OH group of donors, NAD or NADP as acceptor"/>
    <property type="evidence" value="ECO:0007669"/>
    <property type="project" value="TreeGrafter"/>
</dbReference>
<accession>A0A6P1DUV3</accession>
<dbReference type="AlphaFoldDB" id="A0A6P1DUV3"/>
<organism evidence="5 6">
    <name type="scientific">Thiorhodococcus mannitoliphagus</name>
    <dbReference type="NCBI Taxonomy" id="329406"/>
    <lineage>
        <taxon>Bacteria</taxon>
        <taxon>Pseudomonadati</taxon>
        <taxon>Pseudomonadota</taxon>
        <taxon>Gammaproteobacteria</taxon>
        <taxon>Chromatiales</taxon>
        <taxon>Chromatiaceae</taxon>
        <taxon>Thiorhodococcus</taxon>
    </lineage>
</organism>
<keyword evidence="2" id="KW-0520">NAD</keyword>
<feature type="domain" description="Mannitol dehydrogenase N-terminal" evidence="3">
    <location>
        <begin position="30"/>
        <end position="278"/>
    </location>
</feature>
<name>A0A6P1DUV3_9GAMM</name>
<dbReference type="SUPFAM" id="SSF51735">
    <property type="entry name" value="NAD(P)-binding Rossmann-fold domains"/>
    <property type="match status" value="1"/>
</dbReference>
<dbReference type="EMBL" id="JAAIJR010000041">
    <property type="protein sequence ID" value="NEX20973.1"/>
    <property type="molecule type" value="Genomic_DNA"/>
</dbReference>
<keyword evidence="1" id="KW-0560">Oxidoreductase</keyword>
<dbReference type="Gene3D" id="3.40.50.720">
    <property type="entry name" value="NAD(P)-binding Rossmann-like Domain"/>
    <property type="match status" value="1"/>
</dbReference>
<protein>
    <submittedName>
        <fullName evidence="5">Mannitol dehydrogenase family protein</fullName>
    </submittedName>
</protein>
<reference evidence="6" key="1">
    <citation type="journal article" date="2020" name="Microbiol. Resour. Announc.">
        <title>Draft Genome Sequences of Thiorhodococcus mannitoliphagus and Thiorhodococcus minor, Purple Sulfur Photosynthetic Bacteria in the Gammaproteobacterial Family Chromatiaceae.</title>
        <authorList>
            <person name="Aviles F.A."/>
            <person name="Meyer T.E."/>
            <person name="Kyndt J.A."/>
        </authorList>
    </citation>
    <scope>NUCLEOTIDE SEQUENCE [LARGE SCALE GENOMIC DNA]</scope>
    <source>
        <strain evidence="6">DSM 18266</strain>
    </source>
</reference>
<dbReference type="InterPro" id="IPR036291">
    <property type="entry name" value="NAD(P)-bd_dom_sf"/>
</dbReference>
<dbReference type="PRINTS" id="PR00084">
    <property type="entry name" value="MTLDHDRGNASE"/>
</dbReference>
<dbReference type="InterPro" id="IPR013328">
    <property type="entry name" value="6PGD_dom2"/>
</dbReference>
<dbReference type="Gene3D" id="1.10.1040.10">
    <property type="entry name" value="N-(1-d-carboxylethyl)-l-norvaline Dehydrogenase, domain 2"/>
    <property type="match status" value="1"/>
</dbReference>
<dbReference type="Pfam" id="PF08125">
    <property type="entry name" value="Mannitol_dh_C"/>
    <property type="match status" value="1"/>
</dbReference>
<evidence type="ECO:0000259" key="3">
    <source>
        <dbReference type="Pfam" id="PF01232"/>
    </source>
</evidence>
<dbReference type="InterPro" id="IPR023027">
    <property type="entry name" value="Mannitol_DH_CS"/>
</dbReference>
<dbReference type="PANTHER" id="PTHR43362:SF1">
    <property type="entry name" value="MANNITOL DEHYDROGENASE 2-RELATED"/>
    <property type="match status" value="1"/>
</dbReference>
<dbReference type="PROSITE" id="PS00974">
    <property type="entry name" value="MANNITOL_DHGENASE"/>
    <property type="match status" value="1"/>
</dbReference>